<feature type="region of interest" description="Disordered" evidence="1">
    <location>
        <begin position="154"/>
        <end position="192"/>
    </location>
</feature>
<gene>
    <name evidence="3" type="ORF">Taro_035818</name>
</gene>
<dbReference type="EMBL" id="NMUH01002966">
    <property type="protein sequence ID" value="MQM03048.1"/>
    <property type="molecule type" value="Genomic_DNA"/>
</dbReference>
<dbReference type="PANTHER" id="PTHR45669:SF12">
    <property type="entry name" value="EMB|CAB85507.1"/>
    <property type="match status" value="1"/>
</dbReference>
<dbReference type="InterPro" id="IPR002109">
    <property type="entry name" value="Glutaredoxin"/>
</dbReference>
<evidence type="ECO:0000259" key="2">
    <source>
        <dbReference type="Pfam" id="PF00462"/>
    </source>
</evidence>
<dbReference type="Pfam" id="PF23733">
    <property type="entry name" value="GRXCR1-2_C"/>
    <property type="match status" value="1"/>
</dbReference>
<evidence type="ECO:0000313" key="4">
    <source>
        <dbReference type="Proteomes" id="UP000652761"/>
    </source>
</evidence>
<evidence type="ECO:0000256" key="1">
    <source>
        <dbReference type="SAM" id="MobiDB-lite"/>
    </source>
</evidence>
<name>A0A843W7T9_COLES</name>
<proteinExistence type="predicted"/>
<dbReference type="Proteomes" id="UP000652761">
    <property type="component" value="Unassembled WGS sequence"/>
</dbReference>
<protein>
    <recommendedName>
        <fullName evidence="2">Glutaredoxin domain-containing protein</fullName>
    </recommendedName>
</protein>
<dbReference type="PANTHER" id="PTHR45669">
    <property type="entry name" value="GLUTAREDOXIN DOMAIN-CONTAINING CYSTEINE-RICH PROTEIN CG12206-RELATED"/>
    <property type="match status" value="1"/>
</dbReference>
<dbReference type="SUPFAM" id="SSF52833">
    <property type="entry name" value="Thioredoxin-like"/>
    <property type="match status" value="1"/>
</dbReference>
<accession>A0A843W7T9</accession>
<dbReference type="CDD" id="cd03031">
    <property type="entry name" value="GRX_GRX_like"/>
    <property type="match status" value="1"/>
</dbReference>
<organism evidence="3 4">
    <name type="scientific">Colocasia esculenta</name>
    <name type="common">Wild taro</name>
    <name type="synonym">Arum esculentum</name>
    <dbReference type="NCBI Taxonomy" id="4460"/>
    <lineage>
        <taxon>Eukaryota</taxon>
        <taxon>Viridiplantae</taxon>
        <taxon>Streptophyta</taxon>
        <taxon>Embryophyta</taxon>
        <taxon>Tracheophyta</taxon>
        <taxon>Spermatophyta</taxon>
        <taxon>Magnoliopsida</taxon>
        <taxon>Liliopsida</taxon>
        <taxon>Araceae</taxon>
        <taxon>Aroideae</taxon>
        <taxon>Colocasieae</taxon>
        <taxon>Colocasia</taxon>
    </lineage>
</organism>
<dbReference type="Gene3D" id="3.40.30.10">
    <property type="entry name" value="Glutaredoxin"/>
    <property type="match status" value="1"/>
</dbReference>
<feature type="domain" description="Glutaredoxin" evidence="2">
    <location>
        <begin position="267"/>
        <end position="333"/>
    </location>
</feature>
<feature type="region of interest" description="Disordered" evidence="1">
    <location>
        <begin position="93"/>
        <end position="128"/>
    </location>
</feature>
<evidence type="ECO:0000313" key="3">
    <source>
        <dbReference type="EMBL" id="MQM03048.1"/>
    </source>
</evidence>
<keyword evidence="4" id="KW-1185">Reference proteome</keyword>
<reference evidence="3" key="1">
    <citation type="submission" date="2017-07" db="EMBL/GenBank/DDBJ databases">
        <title>Taro Niue Genome Assembly and Annotation.</title>
        <authorList>
            <person name="Atibalentja N."/>
            <person name="Keating K."/>
            <person name="Fields C.J."/>
        </authorList>
    </citation>
    <scope>NUCLEOTIDE SEQUENCE</scope>
    <source>
        <strain evidence="3">Niue_2</strain>
        <tissue evidence="3">Leaf</tissue>
    </source>
</reference>
<comment type="caution">
    <text evidence="3">The sequence shown here is derived from an EMBL/GenBank/DDBJ whole genome shotgun (WGS) entry which is preliminary data.</text>
</comment>
<dbReference type="InterPro" id="IPR036249">
    <property type="entry name" value="Thioredoxin-like_sf"/>
</dbReference>
<dbReference type="OrthoDB" id="423313at2759"/>
<dbReference type="PROSITE" id="PS51354">
    <property type="entry name" value="GLUTAREDOXIN_2"/>
    <property type="match status" value="1"/>
</dbReference>
<dbReference type="AlphaFoldDB" id="A0A843W7T9"/>
<dbReference type="Pfam" id="PF00462">
    <property type="entry name" value="Glutaredoxin"/>
    <property type="match status" value="1"/>
</dbReference>
<sequence length="408" mass="44535">MGCVSSKLAATHLREEGMPLFPCGGCPNHVVSLTSSTYGALKLDRDDDGGEEENVLPPPTLVFSRFQKKAFKEEPEVINAWELMGDLDDEVPIHSPATTKKTGKPKPLWASPKRNKLSGNAVATPRRKKKIAGKENLCRMEPERQGIDPARVLRPFSPSENAQRAAVGTPSGRAKPATPTNPKTQVAGRDPGSGLFLGQRRCFSPAPLFDPELVAALEREHCEEGEQIKKMVSAAAARSHNPGDAAAALLLESYARKCPPGGELAAVLYTTTLRGIRKTYEECNAVRSAMESHDVQVVERDISMDAGYREELRLLMERREVRVPVLFVKGRLVGGAEEVQRLEEEGRLGLLLTGIPRAAAWCEGCGGVRFVLCMDCSGSCKVLDEEENRMVRCAECNENGLIRCPICC</sequence>